<keyword evidence="3" id="KW-1185">Reference proteome</keyword>
<organism evidence="2 3">
    <name type="scientific">Amycolatopsis thermoflava</name>
    <dbReference type="NCBI Taxonomy" id="84480"/>
    <lineage>
        <taxon>Bacteria</taxon>
        <taxon>Bacillati</taxon>
        <taxon>Actinomycetota</taxon>
        <taxon>Actinomycetes</taxon>
        <taxon>Pseudonocardiales</taxon>
        <taxon>Pseudonocardiaceae</taxon>
        <taxon>Amycolatopsis</taxon>
        <taxon>Amycolatopsis methanolica group</taxon>
    </lineage>
</organism>
<protein>
    <submittedName>
        <fullName evidence="2">Uncharacterized protein</fullName>
    </submittedName>
</protein>
<sequence length="250" mass="27712">MSTTSSAAAGSAAPPRIPPPTGRREPLKANVFERMAGASCELQALFPYHDAGAIVPCGAIFTGDPDDGEFGHFFHWNTVEELTVVFGASGAMLQTGQIFANQALHGVNSFLRDPKDPDSYAVMTITQRQSDEDKQREAIIFRCQKCHEQLLRFEYDSTPQGVEGHKPEQWGGSHDDEYPVFSTIWGSVEAAAQMDDDAVRTCSKCGYVNDTFPEHKWGWSRWVEQTRTANRSKEALRTAIRALGEKKAVR</sequence>
<dbReference type="EMBL" id="RKHY01000001">
    <property type="protein sequence ID" value="ROS44272.1"/>
    <property type="molecule type" value="Genomic_DNA"/>
</dbReference>
<dbReference type="RefSeq" id="WP_123686266.1">
    <property type="nucleotide sequence ID" value="NZ_RKHY01000001.1"/>
</dbReference>
<feature type="region of interest" description="Disordered" evidence="1">
    <location>
        <begin position="1"/>
        <end position="25"/>
    </location>
</feature>
<comment type="caution">
    <text evidence="2">The sequence shown here is derived from an EMBL/GenBank/DDBJ whole genome shotgun (WGS) entry which is preliminary data.</text>
</comment>
<evidence type="ECO:0000256" key="1">
    <source>
        <dbReference type="SAM" id="MobiDB-lite"/>
    </source>
</evidence>
<name>A0A3N2H5S5_9PSEU</name>
<feature type="compositionally biased region" description="Low complexity" evidence="1">
    <location>
        <begin position="1"/>
        <end position="14"/>
    </location>
</feature>
<dbReference type="GeneID" id="301847960"/>
<dbReference type="AlphaFoldDB" id="A0A3N2H5S5"/>
<evidence type="ECO:0000313" key="3">
    <source>
        <dbReference type="Proteomes" id="UP000274843"/>
    </source>
</evidence>
<reference evidence="2 3" key="1">
    <citation type="submission" date="2018-11" db="EMBL/GenBank/DDBJ databases">
        <title>Sequencing the genomes of 1000 actinobacteria strains.</title>
        <authorList>
            <person name="Klenk H.-P."/>
        </authorList>
    </citation>
    <scope>NUCLEOTIDE SEQUENCE [LARGE SCALE GENOMIC DNA]</scope>
    <source>
        <strain evidence="2 3">DSM 44348</strain>
    </source>
</reference>
<dbReference type="Proteomes" id="UP000274843">
    <property type="component" value="Unassembled WGS sequence"/>
</dbReference>
<proteinExistence type="predicted"/>
<evidence type="ECO:0000313" key="2">
    <source>
        <dbReference type="EMBL" id="ROS44272.1"/>
    </source>
</evidence>
<accession>A0A3N2H5S5</accession>
<gene>
    <name evidence="2" type="ORF">EDD35_6707</name>
</gene>